<dbReference type="GO" id="GO:0016020">
    <property type="term" value="C:membrane"/>
    <property type="evidence" value="ECO:0007669"/>
    <property type="project" value="InterPro"/>
</dbReference>
<dbReference type="RefSeq" id="WP_006039661.1">
    <property type="nucleotide sequence ID" value="NZ_AEDD01000010.1"/>
</dbReference>
<evidence type="ECO:0000313" key="3">
    <source>
        <dbReference type="EMBL" id="EFM09626.1"/>
    </source>
</evidence>
<feature type="domain" description="Oxidoreductase molybdopterin-binding" evidence="2">
    <location>
        <begin position="264"/>
        <end position="412"/>
    </location>
</feature>
<dbReference type="PANTHER" id="PTHR43032">
    <property type="entry name" value="PROTEIN-METHIONINE-SULFOXIDE REDUCTASE"/>
    <property type="match status" value="1"/>
</dbReference>
<keyword evidence="1" id="KW-1133">Transmembrane helix</keyword>
<dbReference type="InterPro" id="IPR016174">
    <property type="entry name" value="Di-haem_cyt_TM"/>
</dbReference>
<feature type="transmembrane region" description="Helical" evidence="1">
    <location>
        <begin position="124"/>
        <end position="143"/>
    </location>
</feature>
<keyword evidence="4" id="KW-1185">Reference proteome</keyword>
<reference evidence="3 4" key="1">
    <citation type="submission" date="2010-07" db="EMBL/GenBank/DDBJ databases">
        <title>The draft genome of Paenibacillus curdlanolyticus YK9.</title>
        <authorList>
            <consortium name="US DOE Joint Genome Institute (JGI-PGF)"/>
            <person name="Lucas S."/>
            <person name="Copeland A."/>
            <person name="Lapidus A."/>
            <person name="Cheng J.-F."/>
            <person name="Bruce D."/>
            <person name="Goodwin L."/>
            <person name="Pitluck S."/>
            <person name="Land M.L."/>
            <person name="Hauser L."/>
            <person name="Chang Y.-J."/>
            <person name="Jeffries C."/>
            <person name="Anderson I.J."/>
            <person name="Johnson E."/>
            <person name="Loganathan U."/>
            <person name="Mulhopadhyay B."/>
            <person name="Kyrpides N."/>
            <person name="Woyke T.J."/>
        </authorList>
    </citation>
    <scope>NUCLEOTIDE SEQUENCE [LARGE SCALE GENOMIC DNA]</scope>
    <source>
        <strain evidence="3 4">YK9</strain>
    </source>
</reference>
<sequence length="423" mass="46505">MPKVLDRLRKGYGRKLASLHAWNGWIIAALAVTGLVLLGGFWRGVLGEGRVWIKWIHIVVGLGSLLPVLFYLLLATKHWKQLKGRPWQRANVLAVLALLLGWLGSGILLWQFKAVGPAWSNPALVVHDLFTWIGLPLIIYHSITRTQWLKDANRRAIRTGNETASDTGGGAHPAAMPRPLYSRRSFIRGAIGVGLAVTIGPSFLRWLGSSFNGLGGAIGGGDAMERLLANDSNRMVPAPIPLAASAPPTGGGAVGHFRVYTVTPIPSFDNHNWSFTIDGLVDRKLSWNWEQFVKLKREVQVSDFHCVTGWSVYNNTWEGIPLKALLAEAGVQAAARTIKFYSGDGVYTDALTLEQAMVQMDDVIVAVLHDGKPIPSDLGGPVRLIVPAMYAYKSVKWLNRIELIADGHIGYWEQRGYDNDAWV</sequence>
<dbReference type="Pfam" id="PF00174">
    <property type="entry name" value="Oxidored_molyb"/>
    <property type="match status" value="1"/>
</dbReference>
<gene>
    <name evidence="3" type="ORF">PaecuDRAFT_3675</name>
</gene>
<organism evidence="3 4">
    <name type="scientific">Paenibacillus curdlanolyticus YK9</name>
    <dbReference type="NCBI Taxonomy" id="717606"/>
    <lineage>
        <taxon>Bacteria</taxon>
        <taxon>Bacillati</taxon>
        <taxon>Bacillota</taxon>
        <taxon>Bacilli</taxon>
        <taxon>Bacillales</taxon>
        <taxon>Paenibacillaceae</taxon>
        <taxon>Paenibacillus</taxon>
    </lineage>
</organism>
<dbReference type="PRINTS" id="PR00407">
    <property type="entry name" value="EUMOPTERIN"/>
</dbReference>
<feature type="transmembrane region" description="Helical" evidence="1">
    <location>
        <begin position="186"/>
        <end position="207"/>
    </location>
</feature>
<dbReference type="PANTHER" id="PTHR43032:SF4">
    <property type="entry name" value="OXIDOREDUCTASE MOLYBDOPTERIN-BINDING DOMAIN-CONTAINING PROTEIN"/>
    <property type="match status" value="1"/>
</dbReference>
<feature type="transmembrane region" description="Helical" evidence="1">
    <location>
        <begin position="90"/>
        <end position="112"/>
    </location>
</feature>
<dbReference type="Proteomes" id="UP000005387">
    <property type="component" value="Unassembled WGS sequence"/>
</dbReference>
<dbReference type="InterPro" id="IPR036374">
    <property type="entry name" value="OxRdtase_Mopterin-bd_sf"/>
</dbReference>
<protein>
    <submittedName>
        <fullName evidence="3">Oxidoreductase molybdopterin binding</fullName>
    </submittedName>
</protein>
<accession>E0IDH1</accession>
<keyword evidence="1" id="KW-0472">Membrane</keyword>
<evidence type="ECO:0000256" key="1">
    <source>
        <dbReference type="SAM" id="Phobius"/>
    </source>
</evidence>
<dbReference type="GO" id="GO:0022904">
    <property type="term" value="P:respiratory electron transport chain"/>
    <property type="evidence" value="ECO:0007669"/>
    <property type="project" value="InterPro"/>
</dbReference>
<dbReference type="GO" id="GO:0016491">
    <property type="term" value="F:oxidoreductase activity"/>
    <property type="evidence" value="ECO:0007669"/>
    <property type="project" value="InterPro"/>
</dbReference>
<keyword evidence="1" id="KW-0812">Transmembrane</keyword>
<evidence type="ECO:0000259" key="2">
    <source>
        <dbReference type="Pfam" id="PF00174"/>
    </source>
</evidence>
<dbReference type="SUPFAM" id="SSF56524">
    <property type="entry name" value="Oxidoreductase molybdopterin-binding domain"/>
    <property type="match status" value="1"/>
</dbReference>
<name>E0IDH1_9BACL</name>
<dbReference type="Gene3D" id="1.20.950.20">
    <property type="entry name" value="Transmembrane di-heme cytochromes, Chain C"/>
    <property type="match status" value="1"/>
</dbReference>
<dbReference type="SUPFAM" id="SSF81342">
    <property type="entry name" value="Transmembrane di-heme cytochromes"/>
    <property type="match status" value="1"/>
</dbReference>
<dbReference type="InterPro" id="IPR000572">
    <property type="entry name" value="OxRdtase_Mopterin-bd_dom"/>
</dbReference>
<dbReference type="AlphaFoldDB" id="E0IDH1"/>
<dbReference type="eggNOG" id="COG2041">
    <property type="taxonomic scope" value="Bacteria"/>
</dbReference>
<feature type="transmembrane region" description="Helical" evidence="1">
    <location>
        <begin position="55"/>
        <end position="74"/>
    </location>
</feature>
<feature type="transmembrane region" description="Helical" evidence="1">
    <location>
        <begin position="21"/>
        <end position="43"/>
    </location>
</feature>
<dbReference type="STRING" id="717606.PaecuDRAFT_3675"/>
<dbReference type="Gene3D" id="3.90.420.10">
    <property type="entry name" value="Oxidoreductase, molybdopterin-binding domain"/>
    <property type="match status" value="1"/>
</dbReference>
<evidence type="ECO:0000313" key="4">
    <source>
        <dbReference type="Proteomes" id="UP000005387"/>
    </source>
</evidence>
<dbReference type="InterPro" id="IPR008335">
    <property type="entry name" value="Mopterin_OxRdtase_euk"/>
</dbReference>
<proteinExistence type="predicted"/>
<dbReference type="EMBL" id="AEDD01000010">
    <property type="protein sequence ID" value="EFM09626.1"/>
    <property type="molecule type" value="Genomic_DNA"/>
</dbReference>